<dbReference type="Pfam" id="PF14265">
    <property type="entry name" value="DUF4355"/>
    <property type="match status" value="1"/>
</dbReference>
<dbReference type="RefSeq" id="WP_112118270.1">
    <property type="nucleotide sequence ID" value="NZ_CP185952.1"/>
</dbReference>
<gene>
    <name evidence="3" type="ORF">NCTC7582_04175</name>
</gene>
<keyword evidence="1" id="KW-0175">Coiled coil</keyword>
<dbReference type="Proteomes" id="UP000251431">
    <property type="component" value="Unassembled WGS sequence"/>
</dbReference>
<proteinExistence type="predicted"/>
<evidence type="ECO:0000313" key="3">
    <source>
        <dbReference type="EMBL" id="SPU38221.1"/>
    </source>
</evidence>
<reference evidence="3 4" key="1">
    <citation type="submission" date="2018-06" db="EMBL/GenBank/DDBJ databases">
        <authorList>
            <consortium name="Pathogen Informatics"/>
            <person name="Doyle S."/>
        </authorList>
    </citation>
    <scope>NUCLEOTIDE SEQUENCE [LARGE SCALE GENOMIC DNA]</scope>
    <source>
        <strain evidence="3 4">NCTC7582</strain>
    </source>
</reference>
<accession>A0A2X1B8S9</accession>
<protein>
    <submittedName>
        <fullName evidence="3">Putative ribonuclease phage related protein</fullName>
    </submittedName>
</protein>
<evidence type="ECO:0000256" key="1">
    <source>
        <dbReference type="SAM" id="Coils"/>
    </source>
</evidence>
<organism evidence="3 4">
    <name type="scientific">Lysinibacillus capsici</name>
    <dbReference type="NCBI Taxonomy" id="2115968"/>
    <lineage>
        <taxon>Bacteria</taxon>
        <taxon>Bacillati</taxon>
        <taxon>Bacillota</taxon>
        <taxon>Bacilli</taxon>
        <taxon>Bacillales</taxon>
        <taxon>Bacillaceae</taxon>
        <taxon>Lysinibacillus</taxon>
    </lineage>
</organism>
<sequence>MKYNPFNFKTFLPLDIQMLAGEPNPNPEPTPEPTQEPAPGGNGQGATLSLESVQSFLNDNDEGKKWLQSFADTRVTDAIKTYETKTLPKKLEDEIAKRHPPESEEAKQLRDLKAQFEQSQKEAAREKLVNQALSTATEKSLPAKLVEFFVGDDAEKTTANLGILEAEFNAAVQAEVDKRFKDGGTPPPPKNGNPTTLTKEAVMKMTTEEINANWDEIVKNKLL</sequence>
<feature type="compositionally biased region" description="Pro residues" evidence="2">
    <location>
        <begin position="24"/>
        <end position="36"/>
    </location>
</feature>
<dbReference type="AlphaFoldDB" id="A0A2X1B8S9"/>
<feature type="coiled-coil region" evidence="1">
    <location>
        <begin position="102"/>
        <end position="129"/>
    </location>
</feature>
<name>A0A2X1B8S9_9BACI</name>
<evidence type="ECO:0000313" key="4">
    <source>
        <dbReference type="Proteomes" id="UP000251431"/>
    </source>
</evidence>
<evidence type="ECO:0000256" key="2">
    <source>
        <dbReference type="SAM" id="MobiDB-lite"/>
    </source>
</evidence>
<dbReference type="InterPro" id="IPR025580">
    <property type="entry name" value="Gp46"/>
</dbReference>
<dbReference type="EMBL" id="UAQE01000004">
    <property type="protein sequence ID" value="SPU38221.1"/>
    <property type="molecule type" value="Genomic_DNA"/>
</dbReference>
<feature type="region of interest" description="Disordered" evidence="2">
    <location>
        <begin position="18"/>
        <end position="55"/>
    </location>
</feature>
<feature type="compositionally biased region" description="Polar residues" evidence="2">
    <location>
        <begin position="45"/>
        <end position="55"/>
    </location>
</feature>